<reference evidence="5 6" key="1">
    <citation type="submission" date="2020-08" db="EMBL/GenBank/DDBJ databases">
        <title>Sphingobacterium sp. DN00404 isolated from aquaculture water.</title>
        <authorList>
            <person name="Zhang M."/>
        </authorList>
    </citation>
    <scope>NUCLEOTIDE SEQUENCE [LARGE SCALE GENOMIC DNA]</scope>
    <source>
        <strain evidence="5 6">DN00404</strain>
    </source>
</reference>
<evidence type="ECO:0000313" key="6">
    <source>
        <dbReference type="Proteomes" id="UP000602759"/>
    </source>
</evidence>
<dbReference type="Proteomes" id="UP000602759">
    <property type="component" value="Unassembled WGS sequence"/>
</dbReference>
<evidence type="ECO:0000256" key="3">
    <source>
        <dbReference type="PROSITE-ProRule" id="PRU00339"/>
    </source>
</evidence>
<dbReference type="PROSITE" id="PS50005">
    <property type="entry name" value="TPR"/>
    <property type="match status" value="1"/>
</dbReference>
<dbReference type="PANTHER" id="PTHR45586:SF1">
    <property type="entry name" value="LIPOPOLYSACCHARIDE ASSEMBLY PROTEIN B"/>
    <property type="match status" value="1"/>
</dbReference>
<feature type="chain" id="PRO_5046815838" evidence="4">
    <location>
        <begin position="22"/>
        <end position="394"/>
    </location>
</feature>
<gene>
    <name evidence="5" type="ORF">H8B06_18825</name>
</gene>
<keyword evidence="6" id="KW-1185">Reference proteome</keyword>
<evidence type="ECO:0000256" key="1">
    <source>
        <dbReference type="ARBA" id="ARBA00022737"/>
    </source>
</evidence>
<keyword evidence="4" id="KW-0732">Signal</keyword>
<dbReference type="InterPro" id="IPR051012">
    <property type="entry name" value="CellSynth/LPSAsmb/PSIAsmb"/>
</dbReference>
<dbReference type="PROSITE" id="PS50293">
    <property type="entry name" value="TPR_REGION"/>
    <property type="match status" value="1"/>
</dbReference>
<evidence type="ECO:0000313" key="5">
    <source>
        <dbReference type="EMBL" id="MBD1434884.1"/>
    </source>
</evidence>
<proteinExistence type="predicted"/>
<feature type="signal peptide" evidence="4">
    <location>
        <begin position="1"/>
        <end position="21"/>
    </location>
</feature>
<dbReference type="SMART" id="SM00028">
    <property type="entry name" value="TPR"/>
    <property type="match status" value="4"/>
</dbReference>
<name>A0ABR7YU98_9SPHI</name>
<dbReference type="InterPro" id="IPR011990">
    <property type="entry name" value="TPR-like_helical_dom_sf"/>
</dbReference>
<evidence type="ECO:0000256" key="2">
    <source>
        <dbReference type="ARBA" id="ARBA00022803"/>
    </source>
</evidence>
<organism evidence="5 6">
    <name type="scientific">Sphingobacterium micropteri</name>
    <dbReference type="NCBI Taxonomy" id="2763501"/>
    <lineage>
        <taxon>Bacteria</taxon>
        <taxon>Pseudomonadati</taxon>
        <taxon>Bacteroidota</taxon>
        <taxon>Sphingobacteriia</taxon>
        <taxon>Sphingobacteriales</taxon>
        <taxon>Sphingobacteriaceae</taxon>
        <taxon>Sphingobacterium</taxon>
    </lineage>
</organism>
<dbReference type="SUPFAM" id="SSF48452">
    <property type="entry name" value="TPR-like"/>
    <property type="match status" value="2"/>
</dbReference>
<dbReference type="Gene3D" id="1.25.40.10">
    <property type="entry name" value="Tetratricopeptide repeat domain"/>
    <property type="match status" value="3"/>
</dbReference>
<comment type="caution">
    <text evidence="5">The sequence shown here is derived from an EMBL/GenBank/DDBJ whole genome shotgun (WGS) entry which is preliminary data.</text>
</comment>
<accession>A0ABR7YU98</accession>
<dbReference type="InterPro" id="IPR019734">
    <property type="entry name" value="TPR_rpt"/>
</dbReference>
<protein>
    <submittedName>
        <fullName evidence="5">Tetratricopeptide repeat protein</fullName>
    </submittedName>
</protein>
<dbReference type="Pfam" id="PF13432">
    <property type="entry name" value="TPR_16"/>
    <property type="match status" value="1"/>
</dbReference>
<evidence type="ECO:0000256" key="4">
    <source>
        <dbReference type="SAM" id="SignalP"/>
    </source>
</evidence>
<dbReference type="PANTHER" id="PTHR45586">
    <property type="entry name" value="TPR REPEAT-CONTAINING PROTEIN PA4667"/>
    <property type="match status" value="1"/>
</dbReference>
<dbReference type="Pfam" id="PF13181">
    <property type="entry name" value="TPR_8"/>
    <property type="match status" value="1"/>
</dbReference>
<keyword evidence="2 3" id="KW-0802">TPR repeat</keyword>
<feature type="repeat" description="TPR" evidence="3">
    <location>
        <begin position="269"/>
        <end position="302"/>
    </location>
</feature>
<sequence>MNFKKAILFSLLVVAGTTAFAQSGNLRKAKAGLQKFQEFKGSDIASEQLAQLGKKDLESAKEAIDAAITHDKTKEDPETWTIYALVYANLATAEKSAEAAKTAEEGIQKATELDTDGKNKENITAAGQILGEYNFDQGADAFNSQDFKTAYTSFERALHYRPGDTTLLFYSGLAASNTKDHVNAIEKFTQLVPEKEYSNHKAVMTELSRLYLLTADTANALAYSDKAAAEYPEDNDLALQNIEMNLITGNEEKIIKDIENQIAKDASNKTLHYYLGAAYSASNNTEKAVEAYKKAVELDPDYLEANKNLSATIINQVGNQLNALNENNTLSNSDYKAKVDELKEQIKEALPYLEKVISLDPNDIDALRSLRGYYSFLEDEEKSAETQAKIDALQ</sequence>
<dbReference type="EMBL" id="JACOIK010000016">
    <property type="protein sequence ID" value="MBD1434884.1"/>
    <property type="molecule type" value="Genomic_DNA"/>
</dbReference>
<dbReference type="Pfam" id="PF00515">
    <property type="entry name" value="TPR_1"/>
    <property type="match status" value="1"/>
</dbReference>
<dbReference type="RefSeq" id="WP_190995744.1">
    <property type="nucleotide sequence ID" value="NZ_JACOIK010000016.1"/>
</dbReference>
<keyword evidence="1" id="KW-0677">Repeat</keyword>